<dbReference type="InterPro" id="IPR011538">
    <property type="entry name" value="Nuo51_FMN-bd"/>
</dbReference>
<accession>A0A0P8Y9J6</accession>
<keyword evidence="7" id="KW-0411">Iron-sulfur</keyword>
<name>A0A0P8Y9J6_9CLOT</name>
<sequence>MNIYKFLLKQHIGAPAVPIVKEGGFVNRGELIAAKALGVSTISANIHSSVRGKVISINEDSIEISADNEADVGNYIKLKSLTPLELVEEAGIVGLGGAGFPTHIKLSNPLKPGGTVILNAVECEPILGHNILMIENKARKVIRGLHIAMEIVQAKQGKVAVKEKHKEAIEALEKAVDDYNIEICPLPDMYPVGEERAIIRELQGQLLNINELPSSANSIVINAETAYRVYEAVDMKKPLIDKSITVAGKLKGASIQIFEDVPIGTKVSTLLENAGGCREDYGELIMGGPFTGKRTTMDCPVVKTTGGILATECFPKGPEKLGLLVCACGADEKRMIEIAKDMGSHVTGIEYCKQAQKVNQAYKCENPGKCPGQAGKVIALKKTGAESLLIGNCTDCTNTVMSCAPQMKLAVYHITDGALRAVNHKLIRRLK</sequence>
<evidence type="ECO:0000256" key="7">
    <source>
        <dbReference type="ARBA" id="ARBA00023014"/>
    </source>
</evidence>
<evidence type="ECO:0000259" key="9">
    <source>
        <dbReference type="Pfam" id="PF13375"/>
    </source>
</evidence>
<dbReference type="InterPro" id="IPR026902">
    <property type="entry name" value="RnfC_N"/>
</dbReference>
<keyword evidence="1" id="KW-0813">Transport</keyword>
<keyword evidence="3" id="KW-0479">Metal-binding</keyword>
<evidence type="ECO:0000256" key="1">
    <source>
        <dbReference type="ARBA" id="ARBA00022448"/>
    </source>
</evidence>
<evidence type="ECO:0000313" key="10">
    <source>
        <dbReference type="EMBL" id="KPU43517.1"/>
    </source>
</evidence>
<dbReference type="PATRIC" id="fig|36849.3.peg.3130"/>
<dbReference type="Pfam" id="PF01512">
    <property type="entry name" value="Complex1_51K"/>
    <property type="match status" value="1"/>
</dbReference>
<evidence type="ECO:0000256" key="4">
    <source>
        <dbReference type="ARBA" id="ARBA00022737"/>
    </source>
</evidence>
<evidence type="ECO:0000256" key="2">
    <source>
        <dbReference type="ARBA" id="ARBA00022485"/>
    </source>
</evidence>
<dbReference type="PANTHER" id="PTHR43034:SF2">
    <property type="entry name" value="ION-TRANSLOCATING OXIDOREDUCTASE COMPLEX SUBUNIT C"/>
    <property type="match status" value="1"/>
</dbReference>
<organism evidence="10 11">
    <name type="scientific">Oxobacter pfennigii</name>
    <dbReference type="NCBI Taxonomy" id="36849"/>
    <lineage>
        <taxon>Bacteria</taxon>
        <taxon>Bacillati</taxon>
        <taxon>Bacillota</taxon>
        <taxon>Clostridia</taxon>
        <taxon>Eubacteriales</taxon>
        <taxon>Clostridiaceae</taxon>
        <taxon>Oxobacter</taxon>
    </lineage>
</organism>
<evidence type="ECO:0000256" key="3">
    <source>
        <dbReference type="ARBA" id="ARBA00022723"/>
    </source>
</evidence>
<dbReference type="AlphaFoldDB" id="A0A0P8Y9J6"/>
<feature type="domain" description="RnfC Barrel sandwich hybrid" evidence="9">
    <location>
        <begin position="6"/>
        <end position="63"/>
    </location>
</feature>
<dbReference type="OrthoDB" id="9767754at2"/>
<dbReference type="InterPro" id="IPR010208">
    <property type="entry name" value="Ion_transpt_RnfC/RsxC"/>
</dbReference>
<dbReference type="GO" id="GO:0009055">
    <property type="term" value="F:electron transfer activity"/>
    <property type="evidence" value="ECO:0007669"/>
    <property type="project" value="InterPro"/>
</dbReference>
<dbReference type="NCBIfam" id="TIGR04481">
    <property type="entry name" value="PR_assoc_PrdC"/>
    <property type="match status" value="1"/>
</dbReference>
<dbReference type="InterPro" id="IPR031001">
    <property type="entry name" value="PR_assoc_PrdC"/>
</dbReference>
<keyword evidence="5" id="KW-0249">Electron transport</keyword>
<dbReference type="SUPFAM" id="SSF142019">
    <property type="entry name" value="Nqo1 FMN-binding domain-like"/>
    <property type="match status" value="1"/>
</dbReference>
<proteinExistence type="predicted"/>
<keyword evidence="2" id="KW-0004">4Fe-4S</keyword>
<dbReference type="GO" id="GO:0016020">
    <property type="term" value="C:membrane"/>
    <property type="evidence" value="ECO:0007669"/>
    <property type="project" value="InterPro"/>
</dbReference>
<dbReference type="Pfam" id="PF13375">
    <property type="entry name" value="RnfC_N"/>
    <property type="match status" value="1"/>
</dbReference>
<dbReference type="GO" id="GO:0051539">
    <property type="term" value="F:4 iron, 4 sulfur cluster binding"/>
    <property type="evidence" value="ECO:0007669"/>
    <property type="project" value="UniProtKB-KW"/>
</dbReference>
<gene>
    <name evidence="10" type="primary">rnfC_3</name>
    <name evidence="10" type="ORF">OXPF_29580</name>
</gene>
<keyword evidence="6" id="KW-0408">Iron</keyword>
<keyword evidence="4" id="KW-0677">Repeat</keyword>
<dbReference type="RefSeq" id="WP_054875954.1">
    <property type="nucleotide sequence ID" value="NZ_LKET01000039.1"/>
</dbReference>
<evidence type="ECO:0000259" key="8">
    <source>
        <dbReference type="Pfam" id="PF01512"/>
    </source>
</evidence>
<evidence type="ECO:0000256" key="6">
    <source>
        <dbReference type="ARBA" id="ARBA00023004"/>
    </source>
</evidence>
<dbReference type="Proteomes" id="UP000050326">
    <property type="component" value="Unassembled WGS sequence"/>
</dbReference>
<comment type="caution">
    <text evidence="10">The sequence shown here is derived from an EMBL/GenBank/DDBJ whole genome shotgun (WGS) entry which is preliminary data.</text>
</comment>
<dbReference type="InterPro" id="IPR037225">
    <property type="entry name" value="Nuo51_FMN-bd_sf"/>
</dbReference>
<protein>
    <submittedName>
        <fullName evidence="10">Electron transport complex subunit RnfC</fullName>
    </submittedName>
</protein>
<dbReference type="GO" id="GO:0046872">
    <property type="term" value="F:metal ion binding"/>
    <property type="evidence" value="ECO:0007669"/>
    <property type="project" value="UniProtKB-KW"/>
</dbReference>
<dbReference type="Gene3D" id="3.40.50.11540">
    <property type="entry name" value="NADH-ubiquinone oxidoreductase 51kDa subunit"/>
    <property type="match status" value="1"/>
</dbReference>
<feature type="domain" description="NADH-ubiquinone oxidoreductase 51kDa subunit FMN-binding" evidence="8">
    <location>
        <begin position="87"/>
        <end position="231"/>
    </location>
</feature>
<dbReference type="SUPFAM" id="SSF142984">
    <property type="entry name" value="Nqo1 middle domain-like"/>
    <property type="match status" value="1"/>
</dbReference>
<dbReference type="PANTHER" id="PTHR43034">
    <property type="entry name" value="ION-TRANSLOCATING OXIDOREDUCTASE COMPLEX SUBUNIT C"/>
    <property type="match status" value="1"/>
</dbReference>
<reference evidence="10 11" key="1">
    <citation type="submission" date="2015-09" db="EMBL/GenBank/DDBJ databases">
        <title>Genome sequence of Oxobacter pfennigii DSM 3222.</title>
        <authorList>
            <person name="Poehlein A."/>
            <person name="Bengelsdorf F.R."/>
            <person name="Schiel-Bengelsdorf B."/>
            <person name="Duerre P."/>
            <person name="Daniel R."/>
        </authorList>
    </citation>
    <scope>NUCLEOTIDE SEQUENCE [LARGE SCALE GENOMIC DNA]</scope>
    <source>
        <strain evidence="10 11">DSM 3222</strain>
    </source>
</reference>
<evidence type="ECO:0000256" key="5">
    <source>
        <dbReference type="ARBA" id="ARBA00022982"/>
    </source>
</evidence>
<evidence type="ECO:0000313" key="11">
    <source>
        <dbReference type="Proteomes" id="UP000050326"/>
    </source>
</evidence>
<dbReference type="EMBL" id="LKET01000039">
    <property type="protein sequence ID" value="KPU43517.1"/>
    <property type="molecule type" value="Genomic_DNA"/>
</dbReference>
<dbReference type="STRING" id="36849.OXPF_29580"/>
<keyword evidence="11" id="KW-1185">Reference proteome</keyword>